<dbReference type="InterPro" id="IPR000276">
    <property type="entry name" value="GPCR_Rhodpsn"/>
</dbReference>
<dbReference type="CDD" id="cd15208">
    <property type="entry name" value="7tmA_OXR"/>
    <property type="match status" value="1"/>
</dbReference>
<dbReference type="Proteomes" id="UP001652582">
    <property type="component" value="Chromosome 2"/>
</dbReference>
<proteinExistence type="inferred from homology"/>
<comment type="subcellular location">
    <subcellularLocation>
        <location evidence="1">Membrane</location>
        <topology evidence="1">Multi-pass membrane protein</topology>
    </subcellularLocation>
</comment>
<evidence type="ECO:0000256" key="9">
    <source>
        <dbReference type="RuleBase" id="RU000688"/>
    </source>
</evidence>
<organism evidence="12 13">
    <name type="scientific">Bicyclus anynana</name>
    <name type="common">Squinting bush brown butterfly</name>
    <dbReference type="NCBI Taxonomy" id="110368"/>
    <lineage>
        <taxon>Eukaryota</taxon>
        <taxon>Metazoa</taxon>
        <taxon>Ecdysozoa</taxon>
        <taxon>Arthropoda</taxon>
        <taxon>Hexapoda</taxon>
        <taxon>Insecta</taxon>
        <taxon>Pterygota</taxon>
        <taxon>Neoptera</taxon>
        <taxon>Endopterygota</taxon>
        <taxon>Lepidoptera</taxon>
        <taxon>Glossata</taxon>
        <taxon>Ditrysia</taxon>
        <taxon>Papilionoidea</taxon>
        <taxon>Nymphalidae</taxon>
        <taxon>Satyrinae</taxon>
        <taxon>Satyrini</taxon>
        <taxon>Mycalesina</taxon>
        <taxon>Bicyclus</taxon>
    </lineage>
</organism>
<evidence type="ECO:0000256" key="8">
    <source>
        <dbReference type="ARBA" id="ARBA00023224"/>
    </source>
</evidence>
<reference evidence="13" key="2">
    <citation type="submission" date="2025-08" db="UniProtKB">
        <authorList>
            <consortium name="RefSeq"/>
        </authorList>
    </citation>
    <scope>IDENTIFICATION</scope>
</reference>
<feature type="transmembrane region" description="Helical" evidence="10">
    <location>
        <begin position="116"/>
        <end position="141"/>
    </location>
</feature>
<keyword evidence="3 9" id="KW-0812">Transmembrane</keyword>
<comment type="similarity">
    <text evidence="2 9">Belongs to the G-protein coupled receptor 1 family.</text>
</comment>
<feature type="transmembrane region" description="Helical" evidence="10">
    <location>
        <begin position="153"/>
        <end position="175"/>
    </location>
</feature>
<dbReference type="GeneID" id="112045299"/>
<evidence type="ECO:0000313" key="13">
    <source>
        <dbReference type="RefSeq" id="XP_052744052.1"/>
    </source>
</evidence>
<dbReference type="SUPFAM" id="SSF81321">
    <property type="entry name" value="Family A G protein-coupled receptor-like"/>
    <property type="match status" value="1"/>
</dbReference>
<feature type="transmembrane region" description="Helical" evidence="10">
    <location>
        <begin position="377"/>
        <end position="399"/>
    </location>
</feature>
<dbReference type="InterPro" id="IPR000611">
    <property type="entry name" value="NPY_rcpt"/>
</dbReference>
<dbReference type="PRINTS" id="PR01012">
    <property type="entry name" value="NRPEPTIDEYR"/>
</dbReference>
<dbReference type="Gene3D" id="1.20.1070.10">
    <property type="entry name" value="Rhodopsin 7-helix transmembrane proteins"/>
    <property type="match status" value="1"/>
</dbReference>
<feature type="transmembrane region" description="Helical" evidence="10">
    <location>
        <begin position="280"/>
        <end position="302"/>
    </location>
</feature>
<sequence length="545" mass="62382">MYKILSLSIFIVINIKHIITLNTESTNNILMHDGNIQNAENLLLNDQDEVIIRHKDHSGEVIEIVPEIHNNSEEIDGQIKYNVTEDCVGNKQYCNLTKEDYVAMLNDYIYPQTYEWVLIGTHTAVFLVGLVGNSLVCVAVYKNHTMRTVTNYFLVNLAVADFMVLLFCLPPTVLWDVTETWFLGDVLCKILLYFQSVSVTVSVLTLTFISVDRWYAICFPLKFKSTINRAKTAIFVIWAISLLFNAPELVVLTTEKMVPLRFDLEYLVQCTATWSPTNDLVWHIIKVVFIYTIPLLLMTVAYHQIVRVLWSSEKIPGQAETMKLASAEQTQLRSRRKAAKMLVAVVIMFAVCYFPVHLLSVLRYVLDMEQNDLITCLALLSHVLCYANSAINPLIYNFMSGKYRREFRRAFCCSTAPKHETSSTLTRLTTSKRKFDQSFDKGPTCNYNMSLKSYNCIHMPLSRGHNCDRMSFTGHRCDRMSCKGQRSDHTSFNGQKCDRVDVNGFRCHNMSFKGQSCVRAGSQNFKCDVTMINGSGQYENYSPFN</sequence>
<name>A0ABM3LY98_BICAN</name>
<evidence type="ECO:0000256" key="1">
    <source>
        <dbReference type="ARBA" id="ARBA00004141"/>
    </source>
</evidence>
<evidence type="ECO:0000256" key="4">
    <source>
        <dbReference type="ARBA" id="ARBA00022989"/>
    </source>
</evidence>
<evidence type="ECO:0000256" key="3">
    <source>
        <dbReference type="ARBA" id="ARBA00022692"/>
    </source>
</evidence>
<evidence type="ECO:0000256" key="6">
    <source>
        <dbReference type="ARBA" id="ARBA00023136"/>
    </source>
</evidence>
<reference evidence="12" key="1">
    <citation type="submission" date="2025-05" db="UniProtKB">
        <authorList>
            <consortium name="RefSeq"/>
        </authorList>
    </citation>
    <scope>NUCLEOTIDE SEQUENCE [LARGE SCALE GENOMIC DNA]</scope>
</reference>
<keyword evidence="7 9" id="KW-0675">Receptor</keyword>
<feature type="transmembrane region" description="Helical" evidence="10">
    <location>
        <begin position="232"/>
        <end position="252"/>
    </location>
</feature>
<evidence type="ECO:0000256" key="7">
    <source>
        <dbReference type="ARBA" id="ARBA00023170"/>
    </source>
</evidence>
<accession>A0ABM3LY98</accession>
<keyword evidence="5 9" id="KW-0297">G-protein coupled receptor</keyword>
<feature type="transmembrane region" description="Helical" evidence="10">
    <location>
        <begin position="190"/>
        <end position="211"/>
    </location>
</feature>
<dbReference type="PRINTS" id="PR00237">
    <property type="entry name" value="GPCRRHODOPSN"/>
</dbReference>
<evidence type="ECO:0000256" key="2">
    <source>
        <dbReference type="ARBA" id="ARBA00010663"/>
    </source>
</evidence>
<feature type="domain" description="G-protein coupled receptors family 1 profile" evidence="11">
    <location>
        <begin position="132"/>
        <end position="396"/>
    </location>
</feature>
<gene>
    <name evidence="13" type="primary">LOC112045299</name>
</gene>
<evidence type="ECO:0000256" key="5">
    <source>
        <dbReference type="ARBA" id="ARBA00023040"/>
    </source>
</evidence>
<dbReference type="Pfam" id="PF00001">
    <property type="entry name" value="7tm_1"/>
    <property type="match status" value="1"/>
</dbReference>
<feature type="transmembrane region" description="Helical" evidence="10">
    <location>
        <begin position="341"/>
        <end position="365"/>
    </location>
</feature>
<dbReference type="PROSITE" id="PS00237">
    <property type="entry name" value="G_PROTEIN_RECEP_F1_1"/>
    <property type="match status" value="1"/>
</dbReference>
<evidence type="ECO:0000313" key="12">
    <source>
        <dbReference type="Proteomes" id="UP001652582"/>
    </source>
</evidence>
<keyword evidence="8 9" id="KW-0807">Transducer</keyword>
<evidence type="ECO:0000259" key="11">
    <source>
        <dbReference type="PROSITE" id="PS50262"/>
    </source>
</evidence>
<dbReference type="RefSeq" id="XP_052744052.1">
    <property type="nucleotide sequence ID" value="XM_052888092.1"/>
</dbReference>
<keyword evidence="4 10" id="KW-1133">Transmembrane helix</keyword>
<dbReference type="PROSITE" id="PS50262">
    <property type="entry name" value="G_PROTEIN_RECEP_F1_2"/>
    <property type="match status" value="1"/>
</dbReference>
<dbReference type="PANTHER" id="PTHR45695">
    <property type="entry name" value="LEUCOKININ RECEPTOR-RELATED"/>
    <property type="match status" value="1"/>
</dbReference>
<evidence type="ECO:0000256" key="10">
    <source>
        <dbReference type="SAM" id="Phobius"/>
    </source>
</evidence>
<dbReference type="PANTHER" id="PTHR45695:SF15">
    <property type="entry name" value="OPSIN RH2"/>
    <property type="match status" value="1"/>
</dbReference>
<keyword evidence="6 10" id="KW-0472">Membrane</keyword>
<protein>
    <submittedName>
        <fullName evidence="13">Orexin/Hypocretin receptor type 1-like</fullName>
    </submittedName>
</protein>
<dbReference type="InterPro" id="IPR017452">
    <property type="entry name" value="GPCR_Rhodpsn_7TM"/>
</dbReference>
<keyword evidence="12" id="KW-1185">Reference proteome</keyword>
<dbReference type="SMART" id="SM01381">
    <property type="entry name" value="7TM_GPCR_Srsx"/>
    <property type="match status" value="1"/>
</dbReference>